<organism evidence="1 2">
    <name type="scientific">Catharanthus roseus</name>
    <name type="common">Madagascar periwinkle</name>
    <name type="synonym">Vinca rosea</name>
    <dbReference type="NCBI Taxonomy" id="4058"/>
    <lineage>
        <taxon>Eukaryota</taxon>
        <taxon>Viridiplantae</taxon>
        <taxon>Streptophyta</taxon>
        <taxon>Embryophyta</taxon>
        <taxon>Tracheophyta</taxon>
        <taxon>Spermatophyta</taxon>
        <taxon>Magnoliopsida</taxon>
        <taxon>eudicotyledons</taxon>
        <taxon>Gunneridae</taxon>
        <taxon>Pentapetalae</taxon>
        <taxon>asterids</taxon>
        <taxon>lamiids</taxon>
        <taxon>Gentianales</taxon>
        <taxon>Apocynaceae</taxon>
        <taxon>Rauvolfioideae</taxon>
        <taxon>Vinceae</taxon>
        <taxon>Catharanthinae</taxon>
        <taxon>Catharanthus</taxon>
    </lineage>
</organism>
<keyword evidence="2" id="KW-1185">Reference proteome</keyword>
<sequence length="991" mass="110606">MRVIRLIMNILIVAFLLFYVQLSAHEDRGETRCLEKERRALLKFKEGIEDDYGILSSWVEADDYCCKWRGVRCSNSTGHVVALDLHRVRTGAYQPLRGKVGPALLELQELSYLDLSDNEFIGSFNIPEYIGSLNKLQYLNLAAAGFIGTPPDQLGNLSNLRTLDLSRNYALTIKNFNWLSNLSSLRHLFLSHVNIISSTSLGWFQAINRLGFLIEVELAWCGLHDEVASFSDLSINSSYMSSLAILDLSGNSFVNSSRYQWIFNYSSIVSVDLSENQLHGLIPEEFVKMKSLQHLDLSFNQLQGGIPKSFGKLPKLRSLDLSENLLNKHLSGVLYNLSGSYMEKSLEILILDGNRLNGPLPAEIKQFSSLRELRLSSNQLNGTIPSNYGDLPNIEIIDLSWNRIGGALPDFLWPSLSLRVLNLRSNQFNSTIPQTIITLSKLEVLDLSSNQLNGLVSDMHFENLSKLKHLDLSFNSLVLKVRSNWNPKFQLDTLRLANCKMGPHFPTWLQSQRYLSEIDISRADITGTIPNWFWDMTPSLEFLNLSNNYIHGILPDLLFKFGKYPRLDLSSNFLGGQIPQFPPNLTSLSLSKNRFVGSISFLCYTSGFLSYLDLSENLLSGKLPDCWMKLKQLVVLNLANNNFSGPIPSSIGSLYQVQALHLRSNSLEGNLPSSLQQCTSLSLIDLGQNKFSGRIPMWLGVSLTNLVVLSIRSNNFHQSIPSELCYLQMIQIMDLSMNNLSGTIPKCIRNFTAMAQKGSTKPTLTHSYYYATDSSSLNDTEYADAAILVWKGRESEYRNTLGLVKSIDLSSNKLTGNIPLEITSLQGLVALNISRNKLTGGIPTDIGNLEELNFLDLSKNQLSGMLPGSLSLVSHLGVFDVSDNNLSGKIPVGTQLQSFNASAYAGNLGLCGLPLPNLCPEDKRKTVPECNDQDSENAVEDDFIYSSFYVGMGLGFVVGLWGFLGLLLLNSSWRVAYFKLVANILDWIFVN</sequence>
<accession>A0ACC0BZ36</accession>
<reference evidence="2" key="1">
    <citation type="journal article" date="2023" name="Nat. Plants">
        <title>Single-cell RNA sequencing provides a high-resolution roadmap for understanding the multicellular compartmentation of specialized metabolism.</title>
        <authorList>
            <person name="Sun S."/>
            <person name="Shen X."/>
            <person name="Li Y."/>
            <person name="Li Y."/>
            <person name="Wang S."/>
            <person name="Li R."/>
            <person name="Zhang H."/>
            <person name="Shen G."/>
            <person name="Guo B."/>
            <person name="Wei J."/>
            <person name="Xu J."/>
            <person name="St-Pierre B."/>
            <person name="Chen S."/>
            <person name="Sun C."/>
        </authorList>
    </citation>
    <scope>NUCLEOTIDE SEQUENCE [LARGE SCALE GENOMIC DNA]</scope>
</reference>
<evidence type="ECO:0000313" key="2">
    <source>
        <dbReference type="Proteomes" id="UP001060085"/>
    </source>
</evidence>
<comment type="caution">
    <text evidence="1">The sequence shown here is derived from an EMBL/GenBank/DDBJ whole genome shotgun (WGS) entry which is preliminary data.</text>
</comment>
<protein>
    <submittedName>
        <fullName evidence="1">Uncharacterized protein</fullName>
    </submittedName>
</protein>
<dbReference type="Proteomes" id="UP001060085">
    <property type="component" value="Linkage Group LG02"/>
</dbReference>
<gene>
    <name evidence="1" type="ORF">M9H77_08812</name>
</gene>
<proteinExistence type="predicted"/>
<name>A0ACC0BZ36_CATRO</name>
<evidence type="ECO:0000313" key="1">
    <source>
        <dbReference type="EMBL" id="KAI5677862.1"/>
    </source>
</evidence>
<dbReference type="EMBL" id="CM044702">
    <property type="protein sequence ID" value="KAI5677862.1"/>
    <property type="molecule type" value="Genomic_DNA"/>
</dbReference>